<dbReference type="SUPFAM" id="SSF51735">
    <property type="entry name" value="NAD(P)-binding Rossmann-fold domains"/>
    <property type="match status" value="1"/>
</dbReference>
<organism evidence="3 4">
    <name type="scientific">Ureibacillus yapensis</name>
    <dbReference type="NCBI Taxonomy" id="2304605"/>
    <lineage>
        <taxon>Bacteria</taxon>
        <taxon>Bacillati</taxon>
        <taxon>Bacillota</taxon>
        <taxon>Bacilli</taxon>
        <taxon>Bacillales</taxon>
        <taxon>Caryophanaceae</taxon>
        <taxon>Ureibacillus</taxon>
    </lineage>
</organism>
<comment type="caution">
    <text evidence="3">The sequence shown here is derived from an EMBL/GenBank/DDBJ whole genome shotgun (WGS) entry which is preliminary data.</text>
</comment>
<name>A0A396S575_9BACL</name>
<dbReference type="InterPro" id="IPR001509">
    <property type="entry name" value="Epimerase_deHydtase"/>
</dbReference>
<gene>
    <name evidence="3" type="ORF">D1B33_13500</name>
</gene>
<dbReference type="RefSeq" id="WP_118876931.1">
    <property type="nucleotide sequence ID" value="NZ_QWEI01000008.1"/>
</dbReference>
<proteinExistence type="inferred from homology"/>
<reference evidence="3 4" key="1">
    <citation type="submission" date="2018-08" db="EMBL/GenBank/DDBJ databases">
        <title>Lysinibacillus sp. YLB-03 draft genome sequence.</title>
        <authorList>
            <person name="Yu L."/>
        </authorList>
    </citation>
    <scope>NUCLEOTIDE SEQUENCE [LARGE SCALE GENOMIC DNA]</scope>
    <source>
        <strain evidence="3 4">YLB-03</strain>
    </source>
</reference>
<dbReference type="AlphaFoldDB" id="A0A396S575"/>
<dbReference type="EMBL" id="QWEI01000008">
    <property type="protein sequence ID" value="RHW34664.1"/>
    <property type="molecule type" value="Genomic_DNA"/>
</dbReference>
<dbReference type="PANTHER" id="PTHR43000">
    <property type="entry name" value="DTDP-D-GLUCOSE 4,6-DEHYDRATASE-RELATED"/>
    <property type="match status" value="1"/>
</dbReference>
<evidence type="ECO:0000313" key="3">
    <source>
        <dbReference type="EMBL" id="RHW34664.1"/>
    </source>
</evidence>
<dbReference type="Proteomes" id="UP000265692">
    <property type="component" value="Unassembled WGS sequence"/>
</dbReference>
<keyword evidence="4" id="KW-1185">Reference proteome</keyword>
<protein>
    <submittedName>
        <fullName evidence="3">NAD-dependent epimerase/dehydratase family protein</fullName>
    </submittedName>
</protein>
<dbReference type="Gene3D" id="3.40.50.720">
    <property type="entry name" value="NAD(P)-binding Rossmann-like Domain"/>
    <property type="match status" value="1"/>
</dbReference>
<dbReference type="Pfam" id="PF01370">
    <property type="entry name" value="Epimerase"/>
    <property type="match status" value="1"/>
</dbReference>
<dbReference type="OrthoDB" id="9811743at2"/>
<accession>A0A396S575</accession>
<evidence type="ECO:0000313" key="4">
    <source>
        <dbReference type="Proteomes" id="UP000265692"/>
    </source>
</evidence>
<comment type="similarity">
    <text evidence="1">Belongs to the NAD(P)-dependent epimerase/dehydratase family.</text>
</comment>
<feature type="domain" description="NAD-dependent epimerase/dehydratase" evidence="2">
    <location>
        <begin position="4"/>
        <end position="230"/>
    </location>
</feature>
<sequence>MSTIAVTGATGFLGQHVVKRLVSEGFQVTALGRNQAIGDAFPKEVKFVKVSLEDRDGISRAMKNQDYVIHCAALSSVWGNYADFYNANVVGTQNLVDAALFSNVKRFVHVSTPSIYFNLHERTKINLKEDNILPAPAINYYAETKRIAEEVVDEAFKKGLPAITIRPRALFGPGDNAIIPRLIKANEKSGIPFINGGKVLTDITYVENVVDALFLCLSSEMPTLGRKYNITNGEPMYLGDILEKVFLVLNETMRKREIKYERILCIASMLEKTHRLFGIKKEPIITPYTVTVLSHSQTLNIDAAKTELGYQPRISIDEGINRFAEWWNSTK</sequence>
<dbReference type="InterPro" id="IPR036291">
    <property type="entry name" value="NAD(P)-bd_dom_sf"/>
</dbReference>
<evidence type="ECO:0000256" key="1">
    <source>
        <dbReference type="ARBA" id="ARBA00007637"/>
    </source>
</evidence>
<evidence type="ECO:0000259" key="2">
    <source>
        <dbReference type="Pfam" id="PF01370"/>
    </source>
</evidence>